<evidence type="ECO:0000313" key="5">
    <source>
        <dbReference type="Proteomes" id="UP000031392"/>
    </source>
</evidence>
<dbReference type="KEGG" id="nel:NELON_00390"/>
<reference evidence="3 4" key="1">
    <citation type="submission" date="2010-02" db="EMBL/GenBank/DDBJ databases">
        <authorList>
            <person name="Weinstock G."/>
            <person name="Sodergren E."/>
            <person name="Clifton S."/>
            <person name="Fulton L."/>
            <person name="Fulton B."/>
            <person name="Courtney L."/>
            <person name="Fronick C."/>
            <person name="Harrison M."/>
            <person name="Strong C."/>
            <person name="Farmer C."/>
            <person name="Delahaunty K."/>
            <person name="Markovic C."/>
            <person name="Hall O."/>
            <person name="Minx P."/>
            <person name="Tomlinson C."/>
            <person name="Mitreva M."/>
            <person name="Nelson J."/>
            <person name="Hou S."/>
            <person name="Wollam A."/>
            <person name="Pepin K.H."/>
            <person name="Johnson M."/>
            <person name="Bhonagiri V."/>
            <person name="Zhang X."/>
            <person name="Suruliraj S."/>
            <person name="Warren W."/>
            <person name="Chinwalla A."/>
            <person name="Mardis E.R."/>
            <person name="Wilson R.K."/>
        </authorList>
    </citation>
    <scope>NUCLEOTIDE SEQUENCE [LARGE SCALE GENOMIC DNA]</scope>
    <source>
        <strain evidence="3 4">ATCC 29315</strain>
    </source>
</reference>
<evidence type="ECO:0000259" key="1">
    <source>
        <dbReference type="Pfam" id="PF02371"/>
    </source>
</evidence>
<evidence type="ECO:0000313" key="2">
    <source>
        <dbReference type="EMBL" id="AJE17492.1"/>
    </source>
</evidence>
<sequence>MSDSRIRPTAELGRLNHKQIAGLVSIAPRPRESGETKFKSRCFSGRSAVRKALYMATVVATRFEPLIWDFYQHLLPRGKPNKVTVTACMHKLLTILNALMRDYFVKNGTNRNGIRMVRFEF</sequence>
<dbReference type="PANTHER" id="PTHR33055:SF13">
    <property type="entry name" value="TRANSPOSASE"/>
    <property type="match status" value="1"/>
</dbReference>
<dbReference type="Proteomes" id="UP000031392">
    <property type="component" value="Chromosome"/>
</dbReference>
<dbReference type="HOGENOM" id="CLU_036902_12_5_4"/>
<dbReference type="GO" id="GO:0006313">
    <property type="term" value="P:DNA transposition"/>
    <property type="evidence" value="ECO:0007669"/>
    <property type="project" value="InterPro"/>
</dbReference>
<dbReference type="PANTHER" id="PTHR33055">
    <property type="entry name" value="TRANSPOSASE FOR INSERTION SEQUENCE ELEMENT IS1111A"/>
    <property type="match status" value="1"/>
</dbReference>
<dbReference type="GO" id="GO:0004803">
    <property type="term" value="F:transposase activity"/>
    <property type="evidence" value="ECO:0007669"/>
    <property type="project" value="InterPro"/>
</dbReference>
<dbReference type="PATRIC" id="fig|546263.7.peg.88"/>
<dbReference type="Proteomes" id="UP000005536">
    <property type="component" value="Unassembled WGS sequence"/>
</dbReference>
<dbReference type="Pfam" id="PF02371">
    <property type="entry name" value="Transposase_20"/>
    <property type="match status" value="1"/>
</dbReference>
<reference evidence="5" key="2">
    <citation type="submission" date="2014-05" db="EMBL/GenBank/DDBJ databases">
        <title>Complete Genome sequence of Neisseria elongata subsp. glycolytica.</title>
        <authorList>
            <person name="Veyrier F.J."/>
            <person name="Taha M.-K."/>
        </authorList>
    </citation>
    <scope>NUCLEOTIDE SEQUENCE [LARGE SCALE GENOMIC DNA]</scope>
    <source>
        <strain evidence="5">ATCC 29315</strain>
    </source>
</reference>
<dbReference type="EMBL" id="CP007726">
    <property type="protein sequence ID" value="AJE17492.1"/>
    <property type="molecule type" value="Genomic_DNA"/>
</dbReference>
<name>D4DVI3_NEIEG</name>
<dbReference type="InterPro" id="IPR047650">
    <property type="entry name" value="Transpos_IS110"/>
</dbReference>
<dbReference type="AlphaFoldDB" id="D4DVI3"/>
<evidence type="ECO:0000313" key="3">
    <source>
        <dbReference type="EMBL" id="EFE48183.1"/>
    </source>
</evidence>
<accession>D4DVI3</accession>
<dbReference type="GO" id="GO:0003677">
    <property type="term" value="F:DNA binding"/>
    <property type="evidence" value="ECO:0007669"/>
    <property type="project" value="InterPro"/>
</dbReference>
<dbReference type="STRING" id="546263.NELON_00390"/>
<evidence type="ECO:0000313" key="4">
    <source>
        <dbReference type="Proteomes" id="UP000005536"/>
    </source>
</evidence>
<reference evidence="2 5" key="3">
    <citation type="journal article" date="2015" name="PLoS Genet.">
        <title>Common Cell Shape Evolution of Two Nasopharyngeal Pathogens.</title>
        <authorList>
            <person name="Veyrier F.J."/>
            <person name="Biais N."/>
            <person name="Morales P."/>
            <person name="Belkacem N."/>
            <person name="Guilhen C."/>
            <person name="Ranjeva S."/>
            <person name="Sismeiro O."/>
            <person name="Pehau-Arnaudet G."/>
            <person name="Rocha E.P."/>
            <person name="Werts C."/>
            <person name="Taha M.K."/>
            <person name="Boneca I.G."/>
        </authorList>
    </citation>
    <scope>NUCLEOTIDE SEQUENCE [LARGE SCALE GENOMIC DNA]</scope>
    <source>
        <strain evidence="2 5">ATCC 29315</strain>
    </source>
</reference>
<proteinExistence type="predicted"/>
<gene>
    <name evidence="3" type="ORF">NEIELOOT_03100</name>
    <name evidence="2" type="ORF">NELON_00390</name>
</gene>
<protein>
    <submittedName>
        <fullName evidence="2">Transposase</fullName>
    </submittedName>
</protein>
<organism evidence="3 4">
    <name type="scientific">Neisseria elongata subsp. glycolytica ATCC 29315</name>
    <dbReference type="NCBI Taxonomy" id="546263"/>
    <lineage>
        <taxon>Bacteria</taxon>
        <taxon>Pseudomonadati</taxon>
        <taxon>Pseudomonadota</taxon>
        <taxon>Betaproteobacteria</taxon>
        <taxon>Neisseriales</taxon>
        <taxon>Neisseriaceae</taxon>
        <taxon>Neisseria</taxon>
    </lineage>
</organism>
<keyword evidence="5" id="KW-1185">Reference proteome</keyword>
<dbReference type="InterPro" id="IPR003346">
    <property type="entry name" value="Transposase_20"/>
</dbReference>
<dbReference type="EMBL" id="ADBF01000259">
    <property type="protein sequence ID" value="EFE48183.1"/>
    <property type="molecule type" value="Genomic_DNA"/>
</dbReference>
<feature type="domain" description="Transposase IS116/IS110/IS902 C-terminal" evidence="1">
    <location>
        <begin position="16"/>
        <end position="72"/>
    </location>
</feature>